<dbReference type="Proteomes" id="UP000002198">
    <property type="component" value="Chromosome"/>
</dbReference>
<accession>Q6NF62</accession>
<gene>
    <name evidence="1" type="ordered locus">DIP2038</name>
</gene>
<evidence type="ECO:0000313" key="2">
    <source>
        <dbReference type="Proteomes" id="UP000002198"/>
    </source>
</evidence>
<dbReference type="EMBL" id="BX248360">
    <property type="protein sequence ID" value="CAE50565.1"/>
    <property type="molecule type" value="Genomic_DNA"/>
</dbReference>
<proteinExistence type="predicted"/>
<dbReference type="HOGENOM" id="CLU_2733153_0_0_11"/>
<organism evidence="1 2">
    <name type="scientific">Corynebacterium diphtheriae (strain ATCC 700971 / NCTC 13129 / Biotype gravis)</name>
    <dbReference type="NCBI Taxonomy" id="257309"/>
    <lineage>
        <taxon>Bacteria</taxon>
        <taxon>Bacillati</taxon>
        <taxon>Actinomycetota</taxon>
        <taxon>Actinomycetes</taxon>
        <taxon>Mycobacteriales</taxon>
        <taxon>Corynebacteriaceae</taxon>
        <taxon>Corynebacterium</taxon>
    </lineage>
</organism>
<reference evidence="1 2" key="1">
    <citation type="journal article" date="2003" name="Nucleic Acids Res.">
        <title>The complete genome sequence and analysis of Corynebacterium diphtheriae NCTC13129.</title>
        <authorList>
            <person name="Cerdeno-Tarraga A.M."/>
            <person name="Efstratiou A."/>
            <person name="Dover L.G."/>
            <person name="Holden M.T.G."/>
            <person name="Pallen M."/>
            <person name="Bentley S.D."/>
            <person name="Besra G.S."/>
            <person name="Churcher C."/>
            <person name="James K.D."/>
            <person name="De Zoysa A."/>
            <person name="Chillingworth T."/>
            <person name="Cronin A."/>
            <person name="Dowd L."/>
            <person name="Feltwell T."/>
            <person name="Hamlin N."/>
            <person name="Holroyd S."/>
            <person name="Jagels K."/>
            <person name="Moule S."/>
            <person name="Quail M.A."/>
            <person name="Rabbinowitsch E."/>
            <person name="Rutherford K."/>
            <person name="Thomson N.R."/>
            <person name="Unwin L."/>
            <person name="Whitehead S."/>
            <person name="Barrell B.G.Parkhill.J."/>
        </authorList>
    </citation>
    <scope>NUCLEOTIDE SEQUENCE [LARGE SCALE GENOMIC DNA]</scope>
    <source>
        <strain evidence="2">ATCC 700971 / NCTC 13129 / Biotype gravis</strain>
    </source>
</reference>
<dbReference type="STRING" id="257309.DIP2038"/>
<protein>
    <submittedName>
        <fullName evidence="1">Uncharacterized protein</fullName>
    </submittedName>
</protein>
<dbReference type="KEGG" id="cdi:DIP2038"/>
<dbReference type="AlphaFoldDB" id="Q6NF62"/>
<sequence length="71" mass="8102">MFWRLVSSAWCLAPWREQFLYPKPAFPQDGPRGNVVKVQKLLILATNPALRATNPAPHLQTLRRTPLHTPS</sequence>
<evidence type="ECO:0000313" key="1">
    <source>
        <dbReference type="EMBL" id="CAE50565.1"/>
    </source>
</evidence>
<name>Q6NF62_CORDI</name>
<keyword evidence="2" id="KW-1185">Reference proteome</keyword>